<evidence type="ECO:0000313" key="1">
    <source>
        <dbReference type="EMBL" id="ECT0580902.1"/>
    </source>
</evidence>
<comment type="caution">
    <text evidence="1">The sequence shown here is derived from an EMBL/GenBank/DDBJ whole genome shotgun (WGS) entry which is preliminary data.</text>
</comment>
<evidence type="ECO:0008006" key="2">
    <source>
        <dbReference type="Google" id="ProtNLM"/>
    </source>
</evidence>
<reference evidence="1" key="1">
    <citation type="submission" date="2018-06" db="EMBL/GenBank/DDBJ databases">
        <authorList>
            <consortium name="GenomeTrakr network: Whole genome sequencing for foodborne pathogen traceback"/>
        </authorList>
    </citation>
    <scope>NUCLEOTIDE SEQUENCE</scope>
    <source>
        <strain evidence="1">CFSAN030084</strain>
    </source>
</reference>
<dbReference type="SUPFAM" id="SSF55874">
    <property type="entry name" value="ATPase domain of HSP90 chaperone/DNA topoisomerase II/histidine kinase"/>
    <property type="match status" value="1"/>
</dbReference>
<dbReference type="AlphaFoldDB" id="A0A3Z2RSB9"/>
<dbReference type="EMBL" id="AAKLOM010000003">
    <property type="protein sequence ID" value="ECT0580902.1"/>
    <property type="molecule type" value="Genomic_DNA"/>
</dbReference>
<accession>A0A3Z2RSB9</accession>
<organism evidence="1">
    <name type="scientific">Salmonella enterica I</name>
    <dbReference type="NCBI Taxonomy" id="59201"/>
    <lineage>
        <taxon>Bacteria</taxon>
        <taxon>Pseudomonadati</taxon>
        <taxon>Pseudomonadota</taxon>
        <taxon>Gammaproteobacteria</taxon>
        <taxon>Enterobacterales</taxon>
        <taxon>Enterobacteriaceae</taxon>
        <taxon>Salmonella</taxon>
    </lineage>
</organism>
<dbReference type="InterPro" id="IPR036890">
    <property type="entry name" value="HATPase_C_sf"/>
</dbReference>
<gene>
    <name evidence="1" type="ORF">ACV85_03325</name>
</gene>
<protein>
    <recommendedName>
        <fullName evidence="2">ATP-binding protein</fullName>
    </recommendedName>
</protein>
<proteinExistence type="predicted"/>
<sequence length="355" mass="40675">MKRLTEEQIEHSLIRARKIAKRESRKLSGGRRMLQPMRVFSRVRIPAPASLDLFNTKNYKLFIEFITLIRDYINDGEKILIDFRNTKSLKACAVIVLYAHIDFLQRQTKDKNIISITTCGSSRANNWFKICGIWGITGFQRIAADKLNSMEIVSAVAGKTRDDHESAEARQKIKNILRYIKDTIYEGKISASDGVKLYAALTESISNVGLHAYSNEEQFSEFIEDIGKRWWILAHKVEEQLFLMVYDMGEGIPVTLVKKDFFTFIAQIFNPKTDSDKIFAAVQYGETRMNSQKHGKGLPDMKRYVVDNPEGQLHIFSGMGRYSYDAENNVEDKFDLPYSIGGTLIQWNVSLRGAE</sequence>
<name>A0A3Z2RSB9_SALET</name>